<feature type="signal peptide" evidence="1">
    <location>
        <begin position="1"/>
        <end position="17"/>
    </location>
</feature>
<dbReference type="EMBL" id="FUZU01000001">
    <property type="protein sequence ID" value="SKC52142.1"/>
    <property type="molecule type" value="Genomic_DNA"/>
</dbReference>
<feature type="chain" id="PRO_5013387056" evidence="1">
    <location>
        <begin position="18"/>
        <end position="591"/>
    </location>
</feature>
<dbReference type="Gene3D" id="1.25.40.10">
    <property type="entry name" value="Tetratricopeptide repeat domain"/>
    <property type="match status" value="2"/>
</dbReference>
<evidence type="ECO:0000313" key="3">
    <source>
        <dbReference type="Proteomes" id="UP000190961"/>
    </source>
</evidence>
<dbReference type="OrthoDB" id="1489296at2"/>
<dbReference type="Proteomes" id="UP000190961">
    <property type="component" value="Unassembled WGS sequence"/>
</dbReference>
<dbReference type="PROSITE" id="PS51257">
    <property type="entry name" value="PROKAR_LIPOPROTEIN"/>
    <property type="match status" value="1"/>
</dbReference>
<name>A0A1T5JLK9_9BACT</name>
<dbReference type="InterPro" id="IPR019734">
    <property type="entry name" value="TPR_rpt"/>
</dbReference>
<dbReference type="RefSeq" id="WP_079685770.1">
    <property type="nucleotide sequence ID" value="NZ_FUZU01000001.1"/>
</dbReference>
<dbReference type="InterPro" id="IPR011990">
    <property type="entry name" value="TPR-like_helical_dom_sf"/>
</dbReference>
<keyword evidence="1" id="KW-0732">Signal</keyword>
<accession>A0A1T5JLK9</accession>
<evidence type="ECO:0000256" key="1">
    <source>
        <dbReference type="SAM" id="SignalP"/>
    </source>
</evidence>
<sequence length="591" mass="64042">MRKVVYSCLVLSTLTLAGCTLPKMVKMSKDQQLTVTPNPLEVHKDTVAFEMAANLPVKMLKKGTVYTVNSFYKYGDKELALDPIPFKAEDYPNSKTEQPKVTKSFSFAYQPAMKTGTLEVEGVASKGEKSKASPRLPVATGVITTSKLVKPVYFAAYAGHGYNNQEELVPVVIPDFIFEQGRSVLRTSEIKSPKGKQLDAFIASKNATRTVTITGTHSPEGAERINSKLSPDRAAEIEKFYRKEMKKYDYKGKADSIQFILKPVIQDWAQFKVELEAYTGISSEEKAEYLNIINGGGTFEDQEKQMKGLKTYKKIFKDVYPKLRTAKTEILVVKEKKTDAEISVLAKQVTQNSVSADTLSFEELMYAATLTPSLDEKAAIYEAATKKGSNWNAHNNLGAVYIAQAIENPSNAAALADKAQAQLDLAVKLNEAPEVHANLASVSLLKGNAYAAYTHASQALSAGLTGDNAAGVNGVKGATEIVKAQYAAAVSSESNATDNADNLFNKGLAQVLNKDYQNALTSFNEAISKNSNLAIAHYGAAVASARLGQADGVVSHLTEAVKTDPSLKEAALSDLEFAKFSATESFRNALK</sequence>
<dbReference type="AlphaFoldDB" id="A0A1T5JLK9"/>
<dbReference type="STRING" id="688867.SAMN05660236_1216"/>
<reference evidence="2 3" key="1">
    <citation type="submission" date="2017-02" db="EMBL/GenBank/DDBJ databases">
        <authorList>
            <person name="Peterson S.W."/>
        </authorList>
    </citation>
    <scope>NUCLEOTIDE SEQUENCE [LARGE SCALE GENOMIC DNA]</scope>
    <source>
        <strain evidence="2 3">DSM 25262</strain>
    </source>
</reference>
<keyword evidence="3" id="KW-1185">Reference proteome</keyword>
<protein>
    <submittedName>
        <fullName evidence="2">Uncharacterized protein</fullName>
    </submittedName>
</protein>
<gene>
    <name evidence="2" type="ORF">SAMN05660236_1216</name>
</gene>
<dbReference type="SMART" id="SM00028">
    <property type="entry name" value="TPR"/>
    <property type="match status" value="2"/>
</dbReference>
<evidence type="ECO:0000313" key="2">
    <source>
        <dbReference type="EMBL" id="SKC52142.1"/>
    </source>
</evidence>
<proteinExistence type="predicted"/>
<organism evidence="2 3">
    <name type="scientific">Ohtaekwangia koreensis</name>
    <dbReference type="NCBI Taxonomy" id="688867"/>
    <lineage>
        <taxon>Bacteria</taxon>
        <taxon>Pseudomonadati</taxon>
        <taxon>Bacteroidota</taxon>
        <taxon>Cytophagia</taxon>
        <taxon>Cytophagales</taxon>
        <taxon>Fulvivirgaceae</taxon>
        <taxon>Ohtaekwangia</taxon>
    </lineage>
</organism>
<dbReference type="SUPFAM" id="SSF48452">
    <property type="entry name" value="TPR-like"/>
    <property type="match status" value="1"/>
</dbReference>